<dbReference type="SUPFAM" id="SSF50729">
    <property type="entry name" value="PH domain-like"/>
    <property type="match status" value="1"/>
</dbReference>
<dbReference type="EMBL" id="WOCE01000009">
    <property type="protein sequence ID" value="KAE9606535.1"/>
    <property type="molecule type" value="Genomic_DNA"/>
</dbReference>
<evidence type="ECO:0000256" key="1">
    <source>
        <dbReference type="SAM" id="Coils"/>
    </source>
</evidence>
<evidence type="ECO:0000259" key="2">
    <source>
        <dbReference type="PROSITE" id="PS50003"/>
    </source>
</evidence>
<evidence type="ECO:0000313" key="3">
    <source>
        <dbReference type="EMBL" id="KAE9606535.1"/>
    </source>
</evidence>
<dbReference type="PANTHER" id="PTHR34837">
    <property type="entry name" value="OS05G0595500 PROTEIN"/>
    <property type="match status" value="1"/>
</dbReference>
<feature type="domain" description="PH" evidence="2">
    <location>
        <begin position="70"/>
        <end position="185"/>
    </location>
</feature>
<name>A0A6A4PXN7_LUPAL</name>
<dbReference type="OrthoDB" id="1676529at2759"/>
<sequence length="199" mass="22545">MPSVDNIKAGFMLKLFTLRGLPWSPIKGGKGKVELTAAEVESLRSELADIEDREAQLKAKLQNIDEILRSARLSGYLYIRKRWAALPGETAPIDDTDVDDWLPRFLVLHGECLFLYLLCTDLSPQDSTPLSDIVEVDQLPSFKREDGEMWYAFYILTRHGLRYECSSSSKIQVSSWLLTLQNECKLECNTSAPIDSTKI</sequence>
<reference evidence="4" key="1">
    <citation type="journal article" date="2020" name="Nat. Commun.">
        <title>Genome sequence of the cluster root forming white lupin.</title>
        <authorList>
            <person name="Hufnagel B."/>
            <person name="Marques A."/>
            <person name="Soriano A."/>
            <person name="Marques L."/>
            <person name="Divol F."/>
            <person name="Doumas P."/>
            <person name="Sallet E."/>
            <person name="Mancinotti D."/>
            <person name="Carrere S."/>
            <person name="Marande W."/>
            <person name="Arribat S."/>
            <person name="Keller J."/>
            <person name="Huneau C."/>
            <person name="Blein T."/>
            <person name="Aime D."/>
            <person name="Laguerre M."/>
            <person name="Taylor J."/>
            <person name="Schubert V."/>
            <person name="Nelson M."/>
            <person name="Geu-Flores F."/>
            <person name="Crespi M."/>
            <person name="Gallardo-Guerrero K."/>
            <person name="Delaux P.-M."/>
            <person name="Salse J."/>
            <person name="Berges H."/>
            <person name="Guyot R."/>
            <person name="Gouzy J."/>
            <person name="Peret B."/>
        </authorList>
    </citation>
    <scope>NUCLEOTIDE SEQUENCE [LARGE SCALE GENOMIC DNA]</scope>
    <source>
        <strain evidence="4">cv. Amiga</strain>
    </source>
</reference>
<dbReference type="CDD" id="cd00821">
    <property type="entry name" value="PH"/>
    <property type="match status" value="1"/>
</dbReference>
<organism evidence="3 4">
    <name type="scientific">Lupinus albus</name>
    <name type="common">White lupine</name>
    <name type="synonym">Lupinus termis</name>
    <dbReference type="NCBI Taxonomy" id="3870"/>
    <lineage>
        <taxon>Eukaryota</taxon>
        <taxon>Viridiplantae</taxon>
        <taxon>Streptophyta</taxon>
        <taxon>Embryophyta</taxon>
        <taxon>Tracheophyta</taxon>
        <taxon>Spermatophyta</taxon>
        <taxon>Magnoliopsida</taxon>
        <taxon>eudicotyledons</taxon>
        <taxon>Gunneridae</taxon>
        <taxon>Pentapetalae</taxon>
        <taxon>rosids</taxon>
        <taxon>fabids</taxon>
        <taxon>Fabales</taxon>
        <taxon>Fabaceae</taxon>
        <taxon>Papilionoideae</taxon>
        <taxon>50 kb inversion clade</taxon>
        <taxon>genistoids sensu lato</taxon>
        <taxon>core genistoids</taxon>
        <taxon>Genisteae</taxon>
        <taxon>Lupinus</taxon>
    </lineage>
</organism>
<dbReference type="PANTHER" id="PTHR34837:SF6">
    <property type="entry name" value="PLECKSTRIN-LIKE (PH) DOMAIN PROTEIN"/>
    <property type="match status" value="1"/>
</dbReference>
<dbReference type="AlphaFoldDB" id="A0A6A4PXN7"/>
<protein>
    <submittedName>
        <fullName evidence="3">Putative PH domain-containing protein</fullName>
    </submittedName>
</protein>
<dbReference type="PROSITE" id="PS50003">
    <property type="entry name" value="PH_DOMAIN"/>
    <property type="match status" value="1"/>
</dbReference>
<dbReference type="InterPro" id="IPR011993">
    <property type="entry name" value="PH-like_dom_sf"/>
</dbReference>
<keyword evidence="1" id="KW-0175">Coiled coil</keyword>
<gene>
    <name evidence="3" type="ORF">Lalb_Chr09g0320651</name>
</gene>
<accession>A0A6A4PXN7</accession>
<dbReference type="SMART" id="SM00233">
    <property type="entry name" value="PH"/>
    <property type="match status" value="1"/>
</dbReference>
<dbReference type="Proteomes" id="UP000447434">
    <property type="component" value="Chromosome 9"/>
</dbReference>
<proteinExistence type="predicted"/>
<dbReference type="Gene3D" id="2.30.29.30">
    <property type="entry name" value="Pleckstrin-homology domain (PH domain)/Phosphotyrosine-binding domain (PTB)"/>
    <property type="match status" value="1"/>
</dbReference>
<feature type="coiled-coil region" evidence="1">
    <location>
        <begin position="33"/>
        <end position="67"/>
    </location>
</feature>
<dbReference type="InterPro" id="IPR001849">
    <property type="entry name" value="PH_domain"/>
</dbReference>
<evidence type="ECO:0000313" key="4">
    <source>
        <dbReference type="Proteomes" id="UP000447434"/>
    </source>
</evidence>
<keyword evidence="4" id="KW-1185">Reference proteome</keyword>
<comment type="caution">
    <text evidence="3">The sequence shown here is derived from an EMBL/GenBank/DDBJ whole genome shotgun (WGS) entry which is preliminary data.</text>
</comment>